<dbReference type="EMBL" id="FOBF01000001">
    <property type="protein sequence ID" value="SEK33725.1"/>
    <property type="molecule type" value="Genomic_DNA"/>
</dbReference>
<dbReference type="AlphaFoldDB" id="A0A1H7GD56"/>
<sequence>MADEINELAQSYGWPVVYEADRNFDRGKGREVNWGVTRDVVLGYLEGHISNDCCIVAVGKDSGLAERVIRQMDDDLEGEIESVAELLAAIQDAEDPRHLAQSLVRAAFGAPREFDQEFFTAFAKAAREHGEYRVRDIAVSSVVYIEWPEFKPLLEGIQAHDSEEQVRARAAIVLNAYAVAGM</sequence>
<dbReference type="OrthoDB" id="4338931at2"/>
<accession>A0A1H7GD56</accession>
<name>A0A1H7GD56_9ACTN</name>
<evidence type="ECO:0000313" key="2">
    <source>
        <dbReference type="Proteomes" id="UP000198953"/>
    </source>
</evidence>
<keyword evidence="2" id="KW-1185">Reference proteome</keyword>
<reference evidence="1 2" key="1">
    <citation type="submission" date="2016-10" db="EMBL/GenBank/DDBJ databases">
        <authorList>
            <person name="de Groot N.N."/>
        </authorList>
    </citation>
    <scope>NUCLEOTIDE SEQUENCE [LARGE SCALE GENOMIC DNA]</scope>
    <source>
        <strain evidence="1 2">DSM 43357</strain>
    </source>
</reference>
<dbReference type="Proteomes" id="UP000198953">
    <property type="component" value="Unassembled WGS sequence"/>
</dbReference>
<proteinExistence type="predicted"/>
<protein>
    <recommendedName>
        <fullName evidence="3">HEAT repeat-containing protein</fullName>
    </recommendedName>
</protein>
<gene>
    <name evidence="1" type="ORF">SAMN05660976_00302</name>
</gene>
<organism evidence="1 2">
    <name type="scientific">Nonomuraea pusilla</name>
    <dbReference type="NCBI Taxonomy" id="46177"/>
    <lineage>
        <taxon>Bacteria</taxon>
        <taxon>Bacillati</taxon>
        <taxon>Actinomycetota</taxon>
        <taxon>Actinomycetes</taxon>
        <taxon>Streptosporangiales</taxon>
        <taxon>Streptosporangiaceae</taxon>
        <taxon>Nonomuraea</taxon>
    </lineage>
</organism>
<dbReference type="RefSeq" id="WP_055507988.1">
    <property type="nucleotide sequence ID" value="NZ_BBZG01000005.1"/>
</dbReference>
<evidence type="ECO:0008006" key="3">
    <source>
        <dbReference type="Google" id="ProtNLM"/>
    </source>
</evidence>
<evidence type="ECO:0000313" key="1">
    <source>
        <dbReference type="EMBL" id="SEK33725.1"/>
    </source>
</evidence>
<dbReference type="STRING" id="46177.SAMN05660976_00302"/>